<dbReference type="AlphaFoldDB" id="A0A811PH25"/>
<evidence type="ECO:0000256" key="5">
    <source>
        <dbReference type="SAM" id="SignalP"/>
    </source>
</evidence>
<comment type="caution">
    <text evidence="6">The sequence shown here is derived from an EMBL/GenBank/DDBJ whole genome shotgun (WGS) entry which is preliminary data.</text>
</comment>
<dbReference type="PANTHER" id="PTHR22835:SF572">
    <property type="entry name" value="GDSL ESTERASE_LIPASE"/>
    <property type="match status" value="1"/>
</dbReference>
<proteinExistence type="inferred from homology"/>
<reference evidence="6" key="1">
    <citation type="submission" date="2020-10" db="EMBL/GenBank/DDBJ databases">
        <authorList>
            <person name="Han B."/>
            <person name="Lu T."/>
            <person name="Zhao Q."/>
            <person name="Huang X."/>
            <person name="Zhao Y."/>
        </authorList>
    </citation>
    <scope>NUCLEOTIDE SEQUENCE</scope>
</reference>
<evidence type="ECO:0000256" key="1">
    <source>
        <dbReference type="ARBA" id="ARBA00008668"/>
    </source>
</evidence>
<evidence type="ECO:0000313" key="7">
    <source>
        <dbReference type="Proteomes" id="UP000604825"/>
    </source>
</evidence>
<feature type="chain" id="PRO_5032658176" description="GDSL esterase/lipase" evidence="5">
    <location>
        <begin position="24"/>
        <end position="377"/>
    </location>
</feature>
<dbReference type="GO" id="GO:0016788">
    <property type="term" value="F:hydrolase activity, acting on ester bonds"/>
    <property type="evidence" value="ECO:0007669"/>
    <property type="project" value="InterPro"/>
</dbReference>
<keyword evidence="4" id="KW-0325">Glycoprotein</keyword>
<evidence type="ECO:0000256" key="2">
    <source>
        <dbReference type="ARBA" id="ARBA00022729"/>
    </source>
</evidence>
<dbReference type="Gene3D" id="3.40.50.1110">
    <property type="entry name" value="SGNH hydrolase"/>
    <property type="match status" value="1"/>
</dbReference>
<dbReference type="Pfam" id="PF00657">
    <property type="entry name" value="Lipase_GDSL"/>
    <property type="match status" value="1"/>
</dbReference>
<evidence type="ECO:0000256" key="3">
    <source>
        <dbReference type="ARBA" id="ARBA00022801"/>
    </source>
</evidence>
<sequence>MKHAILCLQISLFLSSFSYSMQAQYSSIFSFGDSYTDTGNKVILFGPTTPGLLINKPPYGMTFFGHPTGRLSDGRLVIDFIAQALGLPLLPPSLSKNQSFKQGANFAVAGATALKTSTSPAAFYPQAAGGGAKPPPNNVSLSDELGWFDAMKPSLCGSPQACKEFFGKALFVVGELGWNDYGVMLVGGKSVAEAQAYVPRIVATIVAATEKLINDGATAIVVSGISPMGCAPGNLVMLASQNGADYEPDTGCLKGLNDLSKAHNAQLSQALTALGGRYPGTRITYADLYAPVIAFAAAPARFGFDGADGALRDCCGGGGGKYNFNLSAACGMPGVAACANPSVYVNWDGVHLTEAAYHLVADGWLRGPYARPPILGA</sequence>
<dbReference type="InterPro" id="IPR036514">
    <property type="entry name" value="SGNH_hydro_sf"/>
</dbReference>
<dbReference type="Proteomes" id="UP000604825">
    <property type="component" value="Unassembled WGS sequence"/>
</dbReference>
<evidence type="ECO:0008006" key="8">
    <source>
        <dbReference type="Google" id="ProtNLM"/>
    </source>
</evidence>
<keyword evidence="2 5" id="KW-0732">Signal</keyword>
<dbReference type="OrthoDB" id="672036at2759"/>
<accession>A0A811PH25</accession>
<protein>
    <recommendedName>
        <fullName evidence="8">GDSL esterase/lipase</fullName>
    </recommendedName>
</protein>
<comment type="similarity">
    <text evidence="1">Belongs to the 'GDSL' lipolytic enzyme family.</text>
</comment>
<evidence type="ECO:0000256" key="4">
    <source>
        <dbReference type="ARBA" id="ARBA00023180"/>
    </source>
</evidence>
<dbReference type="InterPro" id="IPR001087">
    <property type="entry name" value="GDSL"/>
</dbReference>
<name>A0A811PH25_9POAL</name>
<keyword evidence="7" id="KW-1185">Reference proteome</keyword>
<feature type="signal peptide" evidence="5">
    <location>
        <begin position="1"/>
        <end position="23"/>
    </location>
</feature>
<dbReference type="PANTHER" id="PTHR22835">
    <property type="entry name" value="ZINC FINGER FYVE DOMAIN CONTAINING PROTEIN"/>
    <property type="match status" value="1"/>
</dbReference>
<gene>
    <name evidence="6" type="ORF">NCGR_LOCUS27078</name>
</gene>
<dbReference type="EMBL" id="CAJGYO010000006">
    <property type="protein sequence ID" value="CAD6240508.1"/>
    <property type="molecule type" value="Genomic_DNA"/>
</dbReference>
<organism evidence="6 7">
    <name type="scientific">Miscanthus lutarioriparius</name>
    <dbReference type="NCBI Taxonomy" id="422564"/>
    <lineage>
        <taxon>Eukaryota</taxon>
        <taxon>Viridiplantae</taxon>
        <taxon>Streptophyta</taxon>
        <taxon>Embryophyta</taxon>
        <taxon>Tracheophyta</taxon>
        <taxon>Spermatophyta</taxon>
        <taxon>Magnoliopsida</taxon>
        <taxon>Liliopsida</taxon>
        <taxon>Poales</taxon>
        <taxon>Poaceae</taxon>
        <taxon>PACMAD clade</taxon>
        <taxon>Panicoideae</taxon>
        <taxon>Andropogonodae</taxon>
        <taxon>Andropogoneae</taxon>
        <taxon>Saccharinae</taxon>
        <taxon>Miscanthus</taxon>
    </lineage>
</organism>
<dbReference type="CDD" id="cd01837">
    <property type="entry name" value="SGNH_plant_lipase_like"/>
    <property type="match status" value="1"/>
</dbReference>
<dbReference type="InterPro" id="IPR035669">
    <property type="entry name" value="SGNH_plant_lipase-like"/>
</dbReference>
<dbReference type="SUPFAM" id="SSF52266">
    <property type="entry name" value="SGNH hydrolase"/>
    <property type="match status" value="1"/>
</dbReference>
<evidence type="ECO:0000313" key="6">
    <source>
        <dbReference type="EMBL" id="CAD6240508.1"/>
    </source>
</evidence>
<keyword evidence="3" id="KW-0378">Hydrolase</keyword>